<dbReference type="GO" id="GO:0008270">
    <property type="term" value="F:zinc ion binding"/>
    <property type="evidence" value="ECO:0007669"/>
    <property type="project" value="InterPro"/>
</dbReference>
<name>A0A319EY71_ASPSB</name>
<accession>A0A319EY71</accession>
<dbReference type="Gene3D" id="4.10.240.10">
    <property type="entry name" value="Zn(2)-C6 fungal-type DNA-binding domain"/>
    <property type="match status" value="1"/>
</dbReference>
<evidence type="ECO:0000259" key="9">
    <source>
        <dbReference type="PROSITE" id="PS50835"/>
    </source>
</evidence>
<dbReference type="GO" id="GO:0003677">
    <property type="term" value="F:DNA binding"/>
    <property type="evidence" value="ECO:0007669"/>
    <property type="project" value="UniProtKB-KW"/>
</dbReference>
<dbReference type="InterPro" id="IPR007110">
    <property type="entry name" value="Ig-like_dom"/>
</dbReference>
<dbReference type="STRING" id="1448318.A0A319EY71"/>
<keyword evidence="1" id="KW-0479">Metal-binding</keyword>
<dbReference type="PROSITE" id="PS00463">
    <property type="entry name" value="ZN2_CY6_FUNGAL_1"/>
    <property type="match status" value="1"/>
</dbReference>
<feature type="domain" description="Zn(2)-C6 fungal-type" evidence="8">
    <location>
        <begin position="12"/>
        <end position="40"/>
    </location>
</feature>
<dbReference type="InterPro" id="IPR036864">
    <property type="entry name" value="Zn2-C6_fun-type_DNA-bd_sf"/>
</dbReference>
<dbReference type="GO" id="GO:0009893">
    <property type="term" value="P:positive regulation of metabolic process"/>
    <property type="evidence" value="ECO:0007669"/>
    <property type="project" value="UniProtKB-ARBA"/>
</dbReference>
<keyword evidence="4" id="KW-0238">DNA-binding</keyword>
<keyword evidence="6" id="KW-0539">Nucleus</keyword>
<dbReference type="OrthoDB" id="2593732at2759"/>
<evidence type="ECO:0000259" key="8">
    <source>
        <dbReference type="PROSITE" id="PS50048"/>
    </source>
</evidence>
<gene>
    <name evidence="10" type="ORF">BO78DRAFT_362404</name>
</gene>
<dbReference type="SMART" id="SM00066">
    <property type="entry name" value="GAL4"/>
    <property type="match status" value="1"/>
</dbReference>
<evidence type="ECO:0000256" key="3">
    <source>
        <dbReference type="ARBA" id="ARBA00023015"/>
    </source>
</evidence>
<keyword evidence="11" id="KW-1185">Reference proteome</keyword>
<dbReference type="VEuPathDB" id="FungiDB:BO78DRAFT_362404"/>
<evidence type="ECO:0000256" key="1">
    <source>
        <dbReference type="ARBA" id="ARBA00022723"/>
    </source>
</evidence>
<dbReference type="PROSITE" id="PS50835">
    <property type="entry name" value="IG_LIKE"/>
    <property type="match status" value="1"/>
</dbReference>
<dbReference type="InterPro" id="IPR052360">
    <property type="entry name" value="Transcr_Regulatory_Proteins"/>
</dbReference>
<dbReference type="PANTHER" id="PTHR36206:SF12">
    <property type="entry name" value="ASPERCRYPTIN BIOSYNTHESIS CLUSTER-SPECIFIC TRANSCRIPTION REGULATOR ATNN-RELATED"/>
    <property type="match status" value="1"/>
</dbReference>
<dbReference type="AlphaFoldDB" id="A0A319EY71"/>
<protein>
    <recommendedName>
        <fullName evidence="12">Zn(2)-C6 fungal-type domain-containing protein</fullName>
    </recommendedName>
</protein>
<dbReference type="Proteomes" id="UP000248423">
    <property type="component" value="Unassembled WGS sequence"/>
</dbReference>
<evidence type="ECO:0000256" key="2">
    <source>
        <dbReference type="ARBA" id="ARBA00022833"/>
    </source>
</evidence>
<dbReference type="PROSITE" id="PS50048">
    <property type="entry name" value="ZN2_CY6_FUNGAL_2"/>
    <property type="match status" value="1"/>
</dbReference>
<keyword evidence="2" id="KW-0862">Zinc</keyword>
<dbReference type="GO" id="GO:0000981">
    <property type="term" value="F:DNA-binding transcription factor activity, RNA polymerase II-specific"/>
    <property type="evidence" value="ECO:0007669"/>
    <property type="project" value="InterPro"/>
</dbReference>
<keyword evidence="5" id="KW-0804">Transcription</keyword>
<reference evidence="10 11" key="1">
    <citation type="submission" date="2018-02" db="EMBL/GenBank/DDBJ databases">
        <title>The genomes of Aspergillus section Nigri reveals drivers in fungal speciation.</title>
        <authorList>
            <consortium name="DOE Joint Genome Institute"/>
            <person name="Vesth T.C."/>
            <person name="Nybo J."/>
            <person name="Theobald S."/>
            <person name="Brandl J."/>
            <person name="Frisvad J.C."/>
            <person name="Nielsen K.F."/>
            <person name="Lyhne E.K."/>
            <person name="Kogle M.E."/>
            <person name="Kuo A."/>
            <person name="Riley R."/>
            <person name="Clum A."/>
            <person name="Nolan M."/>
            <person name="Lipzen A."/>
            <person name="Salamov A."/>
            <person name="Henrissat B."/>
            <person name="Wiebenga A."/>
            <person name="De vries R.P."/>
            <person name="Grigoriev I.V."/>
            <person name="Mortensen U.H."/>
            <person name="Andersen M.R."/>
            <person name="Baker S.E."/>
        </authorList>
    </citation>
    <scope>NUCLEOTIDE SEQUENCE [LARGE SCALE GENOMIC DNA]</scope>
    <source>
        <strain evidence="10 11">CBS 121057</strain>
    </source>
</reference>
<organism evidence="10 11">
    <name type="scientific">Aspergillus sclerotiicarbonarius (strain CBS 121057 / IBT 28362)</name>
    <dbReference type="NCBI Taxonomy" id="1448318"/>
    <lineage>
        <taxon>Eukaryota</taxon>
        <taxon>Fungi</taxon>
        <taxon>Dikarya</taxon>
        <taxon>Ascomycota</taxon>
        <taxon>Pezizomycotina</taxon>
        <taxon>Eurotiomycetes</taxon>
        <taxon>Eurotiomycetidae</taxon>
        <taxon>Eurotiales</taxon>
        <taxon>Aspergillaceae</taxon>
        <taxon>Aspergillus</taxon>
        <taxon>Aspergillus subgen. Circumdati</taxon>
    </lineage>
</organism>
<evidence type="ECO:0000256" key="7">
    <source>
        <dbReference type="SAM" id="MobiDB-lite"/>
    </source>
</evidence>
<dbReference type="EMBL" id="KZ826325">
    <property type="protein sequence ID" value="PYI09854.1"/>
    <property type="molecule type" value="Genomic_DNA"/>
</dbReference>
<proteinExistence type="predicted"/>
<dbReference type="SUPFAM" id="SSF57701">
    <property type="entry name" value="Zn2/Cys6 DNA-binding domain"/>
    <property type="match status" value="1"/>
</dbReference>
<evidence type="ECO:0000256" key="4">
    <source>
        <dbReference type="ARBA" id="ARBA00023125"/>
    </source>
</evidence>
<dbReference type="PANTHER" id="PTHR36206">
    <property type="entry name" value="ASPERCRYPTIN BIOSYNTHESIS CLUSTER-SPECIFIC TRANSCRIPTION REGULATOR ATNN-RELATED"/>
    <property type="match status" value="1"/>
</dbReference>
<feature type="domain" description="Ig-like" evidence="9">
    <location>
        <begin position="481"/>
        <end position="529"/>
    </location>
</feature>
<dbReference type="CDD" id="cd00067">
    <property type="entry name" value="GAL4"/>
    <property type="match status" value="1"/>
</dbReference>
<sequence>MAEIRPTKSRNGCATCKARKVKCDEQKPACQRCKSTGRRCDGYNAAGSLRIIQHVPARQILQQVGQLTKNEQASMEFFQRYTVPGFGADLGSCLLPAASSDPIIHSVAIAVGCMHRAFAFPSINGEIGTQFALRYYNKAIRELVVGGWHNSVRTSNTVLMACVLFFCCESLQGRYKAALQHAASGLRIIQQQQALSHASPKKAPAAISRLFHTLQSQILEIQGAASVGADTLLSEPAYTTTDLIRTASNSDDIQHSFELLYNRLMRLDAIAEMLEAPLKEGMSQLIPPVPNLESELIQIRLDMQTWMIGFDQWIALACDNKQVNRKTSITHDSIVILNTWKVLINMYLRMDWPPSEMAWDCFTADFIHLLSFASGLLDPHHSTYSFDQDPSSRSPTPQKHNLPPLLPKPSNGENCTFSLSLGVITPLYISSTRCRDSNVRYRALDFLFRCRRREGLWDSELAARVAKEYITIEETAAGIRPGVYYQPAEIGQAARVRSLSPRFEEGRQASIRCMIPGQGDREMEKIFTW</sequence>
<keyword evidence="3" id="KW-0805">Transcription regulation</keyword>
<dbReference type="Pfam" id="PF00172">
    <property type="entry name" value="Zn_clus"/>
    <property type="match status" value="1"/>
</dbReference>
<feature type="region of interest" description="Disordered" evidence="7">
    <location>
        <begin position="384"/>
        <end position="409"/>
    </location>
</feature>
<evidence type="ECO:0008006" key="12">
    <source>
        <dbReference type="Google" id="ProtNLM"/>
    </source>
</evidence>
<feature type="compositionally biased region" description="Polar residues" evidence="7">
    <location>
        <begin position="384"/>
        <end position="399"/>
    </location>
</feature>
<dbReference type="InterPro" id="IPR001138">
    <property type="entry name" value="Zn2Cys6_DnaBD"/>
</dbReference>
<evidence type="ECO:0000313" key="10">
    <source>
        <dbReference type="EMBL" id="PYI09854.1"/>
    </source>
</evidence>
<evidence type="ECO:0000256" key="5">
    <source>
        <dbReference type="ARBA" id="ARBA00023163"/>
    </source>
</evidence>
<evidence type="ECO:0000313" key="11">
    <source>
        <dbReference type="Proteomes" id="UP000248423"/>
    </source>
</evidence>
<evidence type="ECO:0000256" key="6">
    <source>
        <dbReference type="ARBA" id="ARBA00023242"/>
    </source>
</evidence>